<dbReference type="AlphaFoldDB" id="A0A437JC62"/>
<keyword evidence="3 4" id="KW-0975">Bacterial flagellum</keyword>
<sequence>MSSGISTDGVMAIRNAILQKNAALRDVTAPIDGGSVGGVGGGTGSAKPGDFTAALKSALEQVDGLQAKAGDAAAAFERGETTDIAAVMLAKQQASIGFEATLQVRNKLLSAYKDIMSMPV</sequence>
<evidence type="ECO:0000256" key="1">
    <source>
        <dbReference type="ARBA" id="ARBA00004117"/>
    </source>
</evidence>
<comment type="caution">
    <text evidence="6">The sequence shown here is derived from an EMBL/GenBank/DDBJ whole genome shotgun (WGS) entry which is preliminary data.</text>
</comment>
<comment type="similarity">
    <text evidence="2 4">Belongs to the FliE family.</text>
</comment>
<dbReference type="InterPro" id="IPR001624">
    <property type="entry name" value="FliE"/>
</dbReference>
<evidence type="ECO:0000256" key="4">
    <source>
        <dbReference type="HAMAP-Rule" id="MF_00724"/>
    </source>
</evidence>
<keyword evidence="6" id="KW-0969">Cilium</keyword>
<reference evidence="6 7" key="1">
    <citation type="submission" date="2019-01" db="EMBL/GenBank/DDBJ databases">
        <authorList>
            <person name="Chen W.-M."/>
        </authorList>
    </citation>
    <scope>NUCLEOTIDE SEQUENCE [LARGE SCALE GENOMIC DNA]</scope>
    <source>
        <strain evidence="6 7">TLA-22</strain>
    </source>
</reference>
<protein>
    <recommendedName>
        <fullName evidence="4 5">Flagellar hook-basal body complex protein FliE</fullName>
    </recommendedName>
</protein>
<keyword evidence="6" id="KW-0282">Flagellum</keyword>
<dbReference type="GO" id="GO:0005198">
    <property type="term" value="F:structural molecule activity"/>
    <property type="evidence" value="ECO:0007669"/>
    <property type="project" value="UniProtKB-UniRule"/>
</dbReference>
<gene>
    <name evidence="4 6" type="primary">fliE</name>
    <name evidence="6" type="ORF">ENE74_01515</name>
</gene>
<dbReference type="GO" id="GO:0071973">
    <property type="term" value="P:bacterial-type flagellum-dependent cell motility"/>
    <property type="evidence" value="ECO:0007669"/>
    <property type="project" value="InterPro"/>
</dbReference>
<dbReference type="HAMAP" id="MF_00724">
    <property type="entry name" value="FliE"/>
    <property type="match status" value="1"/>
</dbReference>
<evidence type="ECO:0000313" key="7">
    <source>
        <dbReference type="Proteomes" id="UP000282977"/>
    </source>
</evidence>
<dbReference type="GO" id="GO:0009425">
    <property type="term" value="C:bacterial-type flagellum basal body"/>
    <property type="evidence" value="ECO:0007669"/>
    <property type="project" value="UniProtKB-SubCell"/>
</dbReference>
<evidence type="ECO:0000256" key="3">
    <source>
        <dbReference type="ARBA" id="ARBA00023143"/>
    </source>
</evidence>
<dbReference type="PRINTS" id="PR01006">
    <property type="entry name" value="FLGHOOKFLIE"/>
</dbReference>
<dbReference type="RefSeq" id="WP_127688876.1">
    <property type="nucleotide sequence ID" value="NZ_RZUL01000001.1"/>
</dbReference>
<evidence type="ECO:0000256" key="2">
    <source>
        <dbReference type="ARBA" id="ARBA00009272"/>
    </source>
</evidence>
<keyword evidence="7" id="KW-1185">Reference proteome</keyword>
<dbReference type="PANTHER" id="PTHR34653">
    <property type="match status" value="1"/>
</dbReference>
<dbReference type="PANTHER" id="PTHR34653:SF1">
    <property type="entry name" value="FLAGELLAR HOOK-BASAL BODY COMPLEX PROTEIN FLIE"/>
    <property type="match status" value="1"/>
</dbReference>
<dbReference type="OrthoDB" id="8909229at2"/>
<organism evidence="6 7">
    <name type="scientific">Sphingobium algorifonticola</name>
    <dbReference type="NCBI Taxonomy" id="2008318"/>
    <lineage>
        <taxon>Bacteria</taxon>
        <taxon>Pseudomonadati</taxon>
        <taxon>Pseudomonadota</taxon>
        <taxon>Alphaproteobacteria</taxon>
        <taxon>Sphingomonadales</taxon>
        <taxon>Sphingomonadaceae</taxon>
        <taxon>Sphingobium</taxon>
    </lineage>
</organism>
<keyword evidence="6" id="KW-0966">Cell projection</keyword>
<dbReference type="Pfam" id="PF02049">
    <property type="entry name" value="FliE"/>
    <property type="match status" value="1"/>
</dbReference>
<dbReference type="NCBIfam" id="TIGR00205">
    <property type="entry name" value="fliE"/>
    <property type="match status" value="1"/>
</dbReference>
<name>A0A437JC62_9SPHN</name>
<dbReference type="EMBL" id="RZUL01000001">
    <property type="protein sequence ID" value="RVT43340.1"/>
    <property type="molecule type" value="Genomic_DNA"/>
</dbReference>
<evidence type="ECO:0000256" key="5">
    <source>
        <dbReference type="NCBIfam" id="TIGR00205"/>
    </source>
</evidence>
<dbReference type="Proteomes" id="UP000282977">
    <property type="component" value="Unassembled WGS sequence"/>
</dbReference>
<comment type="subcellular location">
    <subcellularLocation>
        <location evidence="1 4">Bacterial flagellum basal body</location>
    </subcellularLocation>
</comment>
<accession>A0A437JC62</accession>
<evidence type="ECO:0000313" key="6">
    <source>
        <dbReference type="EMBL" id="RVT43340.1"/>
    </source>
</evidence>
<proteinExistence type="inferred from homology"/>
<dbReference type="GO" id="GO:0003774">
    <property type="term" value="F:cytoskeletal motor activity"/>
    <property type="evidence" value="ECO:0007669"/>
    <property type="project" value="InterPro"/>
</dbReference>